<evidence type="ECO:0000256" key="3">
    <source>
        <dbReference type="PIRNR" id="PIRNR002070"/>
    </source>
</evidence>
<dbReference type="HAMAP" id="MF_00984">
    <property type="entry name" value="SSB"/>
    <property type="match status" value="1"/>
</dbReference>
<feature type="region of interest" description="Disordered" evidence="4">
    <location>
        <begin position="108"/>
        <end position="145"/>
    </location>
</feature>
<protein>
    <recommendedName>
        <fullName evidence="2 3">Single-stranded DNA-binding protein</fullName>
        <shortName evidence="2">SSB</shortName>
    </recommendedName>
</protein>
<dbReference type="InterPro" id="IPR000424">
    <property type="entry name" value="Primosome_PriB/ssb"/>
</dbReference>
<dbReference type="RefSeq" id="WP_083957110.1">
    <property type="nucleotide sequence ID" value="NZ_JARMMB010000015.1"/>
</dbReference>
<gene>
    <name evidence="5" type="ORF">CWS20_14345</name>
</gene>
<dbReference type="Gene3D" id="2.40.50.140">
    <property type="entry name" value="Nucleic acid-binding proteins"/>
    <property type="match status" value="1"/>
</dbReference>
<proteinExistence type="inferred from homology"/>
<dbReference type="PANTHER" id="PTHR10302">
    <property type="entry name" value="SINGLE-STRANDED DNA-BINDING PROTEIN"/>
    <property type="match status" value="1"/>
</dbReference>
<dbReference type="InterPro" id="IPR012340">
    <property type="entry name" value="NA-bd_OB-fold"/>
</dbReference>
<dbReference type="Proteomes" id="UP000233343">
    <property type="component" value="Unassembled WGS sequence"/>
</dbReference>
<dbReference type="AlphaFoldDB" id="A0A2N0ZFW4"/>
<accession>A0A2N0ZFW4</accession>
<sequence length="145" mass="16772">MINQVILVGRLTRKPELKSTPDGRSVLNVILAVNRQFRNESGEKEADFVQCILWRKTAENLAQYCTKGSLIGITGRIQTRSYDNSDRKRVFVTEVIAEQVQFLDNKRKEMPERSLKKEEMRRDGREISRSESDRVLAGKSNKDAW</sequence>
<dbReference type="GO" id="GO:0006260">
    <property type="term" value="P:DNA replication"/>
    <property type="evidence" value="ECO:0007669"/>
    <property type="project" value="InterPro"/>
</dbReference>
<evidence type="ECO:0000256" key="2">
    <source>
        <dbReference type="HAMAP-Rule" id="MF_00984"/>
    </source>
</evidence>
<comment type="subunit">
    <text evidence="2">Homotetramer.</text>
</comment>
<dbReference type="PROSITE" id="PS50935">
    <property type="entry name" value="SSB"/>
    <property type="match status" value="1"/>
</dbReference>
<dbReference type="GO" id="GO:0009295">
    <property type="term" value="C:nucleoid"/>
    <property type="evidence" value="ECO:0007669"/>
    <property type="project" value="TreeGrafter"/>
</dbReference>
<dbReference type="PIRSF" id="PIRSF002070">
    <property type="entry name" value="SSB"/>
    <property type="match status" value="1"/>
</dbReference>
<keyword evidence="6" id="KW-1185">Reference proteome</keyword>
<dbReference type="CDD" id="cd04496">
    <property type="entry name" value="SSB_OBF"/>
    <property type="match status" value="1"/>
</dbReference>
<comment type="caution">
    <text evidence="5">The sequence shown here is derived from an EMBL/GenBank/DDBJ whole genome shotgun (WGS) entry which is preliminary data.</text>
</comment>
<dbReference type="NCBIfam" id="TIGR00621">
    <property type="entry name" value="ssb"/>
    <property type="match status" value="1"/>
</dbReference>
<evidence type="ECO:0000256" key="4">
    <source>
        <dbReference type="SAM" id="MobiDB-lite"/>
    </source>
</evidence>
<keyword evidence="1 2" id="KW-0238">DNA-binding</keyword>
<dbReference type="GO" id="GO:0003697">
    <property type="term" value="F:single-stranded DNA binding"/>
    <property type="evidence" value="ECO:0007669"/>
    <property type="project" value="UniProtKB-UniRule"/>
</dbReference>
<evidence type="ECO:0000313" key="5">
    <source>
        <dbReference type="EMBL" id="PKG28383.1"/>
    </source>
</evidence>
<dbReference type="Pfam" id="PF00436">
    <property type="entry name" value="SSB"/>
    <property type="match status" value="1"/>
</dbReference>
<dbReference type="EMBL" id="PISD01000030">
    <property type="protein sequence ID" value="PKG28383.1"/>
    <property type="molecule type" value="Genomic_DNA"/>
</dbReference>
<comment type="caution">
    <text evidence="2">Lacks conserved residue(s) required for the propagation of feature annotation.</text>
</comment>
<name>A0A2N0ZFW4_9BACI</name>
<reference evidence="5 6" key="1">
    <citation type="journal article" date="2010" name="Int. J. Syst. Evol. Microbiol.">
        <title>Bacillus horneckiae sp. nov., isolated from a spacecraft-assembly clean room.</title>
        <authorList>
            <person name="Vaishampayan P."/>
            <person name="Probst A."/>
            <person name="Krishnamurthi S."/>
            <person name="Ghosh S."/>
            <person name="Osman S."/>
            <person name="McDowall A."/>
            <person name="Ruckmani A."/>
            <person name="Mayilraj S."/>
            <person name="Venkateswaran K."/>
        </authorList>
    </citation>
    <scope>NUCLEOTIDE SEQUENCE [LARGE SCALE GENOMIC DNA]</scope>
    <source>
        <strain evidence="6">1PO1SC</strain>
    </source>
</reference>
<dbReference type="SUPFAM" id="SSF50249">
    <property type="entry name" value="Nucleic acid-binding proteins"/>
    <property type="match status" value="1"/>
</dbReference>
<dbReference type="PANTHER" id="PTHR10302:SF27">
    <property type="entry name" value="SINGLE-STRANDED DNA-BINDING PROTEIN"/>
    <property type="match status" value="1"/>
</dbReference>
<organism evidence="5 6">
    <name type="scientific">Cytobacillus horneckiae</name>
    <dbReference type="NCBI Taxonomy" id="549687"/>
    <lineage>
        <taxon>Bacteria</taxon>
        <taxon>Bacillati</taxon>
        <taxon>Bacillota</taxon>
        <taxon>Bacilli</taxon>
        <taxon>Bacillales</taxon>
        <taxon>Bacillaceae</taxon>
        <taxon>Cytobacillus</taxon>
    </lineage>
</organism>
<dbReference type="InterPro" id="IPR011344">
    <property type="entry name" value="ssDNA-bd"/>
</dbReference>
<evidence type="ECO:0000256" key="1">
    <source>
        <dbReference type="ARBA" id="ARBA00023125"/>
    </source>
</evidence>
<evidence type="ECO:0000313" key="6">
    <source>
        <dbReference type="Proteomes" id="UP000233343"/>
    </source>
</evidence>